<evidence type="ECO:0000313" key="1">
    <source>
        <dbReference type="EMBL" id="EGC67918.1"/>
    </source>
</evidence>
<dbReference type="HOGENOM" id="CLU_2769335_0_0_9"/>
<dbReference type="AlphaFoldDB" id="F0EPS3"/>
<proteinExistence type="predicted"/>
<sequence>MILFIYISSFFNFYFNLSYRKYFYRYCFSENTKLKILFIYSLLKKNILLEFEADYFFKLFYKSSHQLNN</sequence>
<accession>F0EPS3</accession>
<organism evidence="1 2">
    <name type="scientific">Enterococcus casseliflavus ATCC 12755</name>
    <dbReference type="NCBI Taxonomy" id="888066"/>
    <lineage>
        <taxon>Bacteria</taxon>
        <taxon>Bacillati</taxon>
        <taxon>Bacillota</taxon>
        <taxon>Bacilli</taxon>
        <taxon>Lactobacillales</taxon>
        <taxon>Enterococcaceae</taxon>
        <taxon>Enterococcus</taxon>
    </lineage>
</organism>
<name>F0EPS3_ENTCA</name>
<reference evidence="1 2" key="1">
    <citation type="submission" date="2011-01" db="EMBL/GenBank/DDBJ databases">
        <authorList>
            <person name="Muzny D."/>
            <person name="Qin X."/>
            <person name="Deng J."/>
            <person name="Jiang H."/>
            <person name="Liu Y."/>
            <person name="Qu J."/>
            <person name="Song X.-Z."/>
            <person name="Zhang L."/>
            <person name="Thornton R."/>
            <person name="Coyle M."/>
            <person name="Francisco L."/>
            <person name="Jackson L."/>
            <person name="Javaid M."/>
            <person name="Korchina V."/>
            <person name="Kovar C."/>
            <person name="Mata R."/>
            <person name="Mathew T."/>
            <person name="Ngo R."/>
            <person name="Nguyen L."/>
            <person name="Nguyen N."/>
            <person name="Okwuonu G."/>
            <person name="Ongeri F."/>
            <person name="Pham C."/>
            <person name="Simmons D."/>
            <person name="Wilczek-Boney K."/>
            <person name="Hale W."/>
            <person name="Jakkamsetti A."/>
            <person name="Pham P."/>
            <person name="Ruth R."/>
            <person name="San Lucas F."/>
            <person name="Warren J."/>
            <person name="Zhang J."/>
            <person name="Zhao Z."/>
            <person name="Zhou C."/>
            <person name="Zhu D."/>
            <person name="Lee S."/>
            <person name="Bess C."/>
            <person name="Blankenburg K."/>
            <person name="Forbes L."/>
            <person name="Fu Q."/>
            <person name="Gubbala S."/>
            <person name="Hirani K."/>
            <person name="Jayaseelan J.C."/>
            <person name="Lara F."/>
            <person name="Munidasa M."/>
            <person name="Palculict T."/>
            <person name="Patil S."/>
            <person name="Pu L.-L."/>
            <person name="Saada N."/>
            <person name="Tang L."/>
            <person name="Weissenberger G."/>
            <person name="Zhu Y."/>
            <person name="Hemphill L."/>
            <person name="Shang Y."/>
            <person name="Youmans B."/>
            <person name="Ayvaz T."/>
            <person name="Ross M."/>
            <person name="Santibanez J."/>
            <person name="Aqrawi P."/>
            <person name="Gross S."/>
            <person name="Joshi V."/>
            <person name="Fowler G."/>
            <person name="Nazareth L."/>
            <person name="Reid J."/>
            <person name="Worley K."/>
            <person name="Petrosino J."/>
            <person name="Highlander S."/>
            <person name="Gibbs R."/>
        </authorList>
    </citation>
    <scope>NUCLEOTIDE SEQUENCE [LARGE SCALE GENOMIC DNA]</scope>
    <source>
        <strain evidence="1 2">ATCC 12755</strain>
    </source>
</reference>
<protein>
    <submittedName>
        <fullName evidence="1">Uncharacterized protein</fullName>
    </submittedName>
</protein>
<dbReference type="EMBL" id="AEWT01000032">
    <property type="protein sequence ID" value="EGC67918.1"/>
    <property type="molecule type" value="Genomic_DNA"/>
</dbReference>
<dbReference type="Proteomes" id="UP000004835">
    <property type="component" value="Unassembled WGS sequence"/>
</dbReference>
<comment type="caution">
    <text evidence="1">The sequence shown here is derived from an EMBL/GenBank/DDBJ whole genome shotgun (WGS) entry which is preliminary data.</text>
</comment>
<gene>
    <name evidence="1" type="ORF">HMPREF9087_3415</name>
</gene>
<evidence type="ECO:0000313" key="2">
    <source>
        <dbReference type="Proteomes" id="UP000004835"/>
    </source>
</evidence>